<evidence type="ECO:0000313" key="3">
    <source>
        <dbReference type="WBParaSite" id="ASIM_0000179101-mRNA-1"/>
    </source>
</evidence>
<keyword evidence="2" id="KW-1185">Reference proteome</keyword>
<accession>A0A0M3J2N2</accession>
<organism evidence="3">
    <name type="scientific">Anisakis simplex</name>
    <name type="common">Herring worm</name>
    <dbReference type="NCBI Taxonomy" id="6269"/>
    <lineage>
        <taxon>Eukaryota</taxon>
        <taxon>Metazoa</taxon>
        <taxon>Ecdysozoa</taxon>
        <taxon>Nematoda</taxon>
        <taxon>Chromadorea</taxon>
        <taxon>Rhabditida</taxon>
        <taxon>Spirurina</taxon>
        <taxon>Ascaridomorpha</taxon>
        <taxon>Ascaridoidea</taxon>
        <taxon>Anisakidae</taxon>
        <taxon>Anisakis</taxon>
        <taxon>Anisakis simplex complex</taxon>
    </lineage>
</organism>
<name>A0A0M3J2N2_ANISI</name>
<reference evidence="3" key="1">
    <citation type="submission" date="2017-02" db="UniProtKB">
        <authorList>
            <consortium name="WormBaseParasite"/>
        </authorList>
    </citation>
    <scope>IDENTIFICATION</scope>
</reference>
<dbReference type="Proteomes" id="UP000267096">
    <property type="component" value="Unassembled WGS sequence"/>
</dbReference>
<sequence>MCKHLSWFGRQRVLLDVQQFVAMASKTVVVFSVGTYWGNVFGERPYLAGPRCSQCADGGGCTSEGLCGMLFIRQIVRMREI</sequence>
<dbReference type="WBParaSite" id="ASIM_0000179101-mRNA-1">
    <property type="protein sequence ID" value="ASIM_0000179101-mRNA-1"/>
    <property type="gene ID" value="ASIM_0000179101"/>
</dbReference>
<evidence type="ECO:0000313" key="1">
    <source>
        <dbReference type="EMBL" id="VDK19037.1"/>
    </source>
</evidence>
<proteinExistence type="predicted"/>
<protein>
    <submittedName>
        <fullName evidence="3">Secreted protein</fullName>
    </submittedName>
</protein>
<dbReference type="AlphaFoldDB" id="A0A0M3J2N2"/>
<gene>
    <name evidence="1" type="ORF">ASIM_LOCUS1665</name>
</gene>
<evidence type="ECO:0000313" key="2">
    <source>
        <dbReference type="Proteomes" id="UP000267096"/>
    </source>
</evidence>
<reference evidence="1 2" key="2">
    <citation type="submission" date="2018-11" db="EMBL/GenBank/DDBJ databases">
        <authorList>
            <consortium name="Pathogen Informatics"/>
        </authorList>
    </citation>
    <scope>NUCLEOTIDE SEQUENCE [LARGE SCALE GENOMIC DNA]</scope>
</reference>
<dbReference type="EMBL" id="UYRR01001888">
    <property type="protein sequence ID" value="VDK19037.1"/>
    <property type="molecule type" value="Genomic_DNA"/>
</dbReference>